<keyword evidence="3" id="KW-0378">Hydrolase</keyword>
<dbReference type="Pfam" id="PF00561">
    <property type="entry name" value="Abhydrolase_1"/>
    <property type="match status" value="1"/>
</dbReference>
<dbReference type="PRINTS" id="PR00111">
    <property type="entry name" value="ABHYDROLASE"/>
</dbReference>
<evidence type="ECO:0000256" key="1">
    <source>
        <dbReference type="SAM" id="MobiDB-lite"/>
    </source>
</evidence>
<proteinExistence type="predicted"/>
<dbReference type="PANTHER" id="PTHR43194:SF5">
    <property type="entry name" value="PIMELOYL-[ACYL-CARRIER PROTEIN] METHYL ESTER ESTERASE"/>
    <property type="match status" value="1"/>
</dbReference>
<feature type="region of interest" description="Disordered" evidence="1">
    <location>
        <begin position="1"/>
        <end position="33"/>
    </location>
</feature>
<dbReference type="AlphaFoldDB" id="A0AAU1ZPC5"/>
<reference evidence="3" key="1">
    <citation type="submission" date="2022-10" db="EMBL/GenBank/DDBJ databases">
        <title>The complete genomes of actinobacterial strains from the NBC collection.</title>
        <authorList>
            <person name="Joergensen T.S."/>
            <person name="Alvarez Arevalo M."/>
            <person name="Sterndorff E.B."/>
            <person name="Faurdal D."/>
            <person name="Vuksanovic O."/>
            <person name="Mourched A.-S."/>
            <person name="Charusanti P."/>
            <person name="Shaw S."/>
            <person name="Blin K."/>
            <person name="Weber T."/>
        </authorList>
    </citation>
    <scope>NUCLEOTIDE SEQUENCE</scope>
    <source>
        <strain evidence="3">NBC_00093</strain>
    </source>
</reference>
<dbReference type="GO" id="GO:0016787">
    <property type="term" value="F:hydrolase activity"/>
    <property type="evidence" value="ECO:0007669"/>
    <property type="project" value="UniProtKB-KW"/>
</dbReference>
<dbReference type="Gene3D" id="3.40.50.1820">
    <property type="entry name" value="alpha/beta hydrolase"/>
    <property type="match status" value="1"/>
</dbReference>
<feature type="domain" description="AB hydrolase-1" evidence="2">
    <location>
        <begin position="61"/>
        <end position="292"/>
    </location>
</feature>
<organism evidence="3">
    <name type="scientific">Streptomyces sp. NBC_00093</name>
    <dbReference type="NCBI Taxonomy" id="2975649"/>
    <lineage>
        <taxon>Bacteria</taxon>
        <taxon>Bacillati</taxon>
        <taxon>Actinomycetota</taxon>
        <taxon>Actinomycetes</taxon>
        <taxon>Kitasatosporales</taxon>
        <taxon>Streptomycetaceae</taxon>
        <taxon>Streptomyces</taxon>
    </lineage>
</organism>
<dbReference type="InterPro" id="IPR050228">
    <property type="entry name" value="Carboxylesterase_BioH"/>
</dbReference>
<evidence type="ECO:0000259" key="2">
    <source>
        <dbReference type="Pfam" id="PF00561"/>
    </source>
</evidence>
<dbReference type="InterPro" id="IPR000073">
    <property type="entry name" value="AB_hydrolase_1"/>
</dbReference>
<accession>A0AAU1ZPC5</accession>
<dbReference type="SUPFAM" id="SSF53474">
    <property type="entry name" value="alpha/beta-Hydrolases"/>
    <property type="match status" value="1"/>
</dbReference>
<sequence length="316" mass="33630">MRDRGRRVPGRQAMSGRDTVTPDASRTSYPFHHGREHTISYPVGALGIRTRVVEAGAGDRVLVCLHGAGSRADRFGPVMPALAAAGWHVYAIDFPGHGFADKGPDLDYRPRALGDFVAAVLDALGLSGVTVAGTSLGGHVGARIACDRPDLVAALVLIGTTGISELPQENQVAPEVVSDGSPDAVRRKFTFLVSDPDLVTDAWVREESMINSSPGAREGLHRVALALNSEANTDRQHVRLREERPGLPVLLVWGADDRWTPLTMGEAAHRELPAATLAVMPGCGHAPYFEDPDSFVAILSDFFGVSRSGVSQSDSS</sequence>
<protein>
    <submittedName>
        <fullName evidence="3">Alpha/beta hydrolase</fullName>
    </submittedName>
</protein>
<evidence type="ECO:0000313" key="3">
    <source>
        <dbReference type="EMBL" id="WTT14130.1"/>
    </source>
</evidence>
<dbReference type="InterPro" id="IPR029058">
    <property type="entry name" value="AB_hydrolase_fold"/>
</dbReference>
<dbReference type="EMBL" id="CP108222">
    <property type="protein sequence ID" value="WTT14130.1"/>
    <property type="molecule type" value="Genomic_DNA"/>
</dbReference>
<dbReference type="PANTHER" id="PTHR43194">
    <property type="entry name" value="HYDROLASE ALPHA/BETA FOLD FAMILY"/>
    <property type="match status" value="1"/>
</dbReference>
<name>A0AAU1ZPC5_9ACTN</name>
<gene>
    <name evidence="3" type="ORF">OHA22_00670</name>
</gene>